<accession>A0A4Q7PK63</accession>
<feature type="compositionally biased region" description="Basic and acidic residues" evidence="1">
    <location>
        <begin position="1"/>
        <end position="22"/>
    </location>
</feature>
<organism evidence="2 3">
    <name type="scientific">Cuneatibacter caecimuris</name>
    <dbReference type="NCBI Taxonomy" id="1796618"/>
    <lineage>
        <taxon>Bacteria</taxon>
        <taxon>Bacillati</taxon>
        <taxon>Bacillota</taxon>
        <taxon>Clostridia</taxon>
        <taxon>Lachnospirales</taxon>
        <taxon>Lachnospiraceae</taxon>
        <taxon>Cuneatibacter</taxon>
    </lineage>
</organism>
<dbReference type="EMBL" id="SGXF01000002">
    <property type="protein sequence ID" value="RZT01111.1"/>
    <property type="molecule type" value="Genomic_DNA"/>
</dbReference>
<dbReference type="RefSeq" id="WP_130434709.1">
    <property type="nucleotide sequence ID" value="NZ_SGXF01000002.1"/>
</dbReference>
<proteinExistence type="predicted"/>
<evidence type="ECO:0000313" key="3">
    <source>
        <dbReference type="Proteomes" id="UP000292927"/>
    </source>
</evidence>
<gene>
    <name evidence="2" type="ORF">EV209_1552</name>
</gene>
<name>A0A4Q7PK63_9FIRM</name>
<protein>
    <submittedName>
        <fullName evidence="2">Uncharacterized protein</fullName>
    </submittedName>
</protein>
<evidence type="ECO:0000313" key="2">
    <source>
        <dbReference type="EMBL" id="RZT01111.1"/>
    </source>
</evidence>
<dbReference type="AlphaFoldDB" id="A0A4Q7PK63"/>
<dbReference type="Proteomes" id="UP000292927">
    <property type="component" value="Unassembled WGS sequence"/>
</dbReference>
<sequence>MEKRKDGKESKEKKEWAEDERRKSRIKRVGEGPEAALRMRLQKEMEEALSEICRETTEDGEALRELSSPFALRRT</sequence>
<reference evidence="2 3" key="1">
    <citation type="submission" date="2019-02" db="EMBL/GenBank/DDBJ databases">
        <title>Genomic Encyclopedia of Type Strains, Phase IV (KMG-IV): sequencing the most valuable type-strain genomes for metagenomic binning, comparative biology and taxonomic classification.</title>
        <authorList>
            <person name="Goeker M."/>
        </authorList>
    </citation>
    <scope>NUCLEOTIDE SEQUENCE [LARGE SCALE GENOMIC DNA]</scope>
    <source>
        <strain evidence="2 3">DSM 29486</strain>
    </source>
</reference>
<comment type="caution">
    <text evidence="2">The sequence shown here is derived from an EMBL/GenBank/DDBJ whole genome shotgun (WGS) entry which is preliminary data.</text>
</comment>
<keyword evidence="3" id="KW-1185">Reference proteome</keyword>
<evidence type="ECO:0000256" key="1">
    <source>
        <dbReference type="SAM" id="MobiDB-lite"/>
    </source>
</evidence>
<feature type="region of interest" description="Disordered" evidence="1">
    <location>
        <begin position="1"/>
        <end position="31"/>
    </location>
</feature>